<proteinExistence type="predicted"/>
<keyword evidence="4" id="KW-1185">Reference proteome</keyword>
<sequence>MYVLINTSNLKVGGGIQVADSLIHCLFMYRQHNFVIVLSPALSYLDVIIDGFDNCTSVIYSIQQNIQGVFWGKNIFLDNVVEKYNVDVVFTVFGPSLWRPKVKHICGFARPQLIYSNSPFFQKMNWVKRIYSKIRENMKLYNFKITSDWLITESNDVRDKLSLLLKNKQIYTVTNYYNQIFDCKEKWKDFNIKKFDGITLLTISANHPHKNLQIIPKVLDYIDEYNIPLNLRFVVTLSCNEMQLKEKYKDRILLIGKVDINTCPSLYDKADIMFLPTLLECFSASYPEAMKMGKPILTSDLSFAHSLCGDAALYFDPLSPQSIVEAIQRINVDKILVSVLIENGRKQLHVYDNAEQRCDKIIKLLEKIYCNK</sequence>
<name>A0A3S9VYS7_9BACT</name>
<evidence type="ECO:0000313" key="3">
    <source>
        <dbReference type="EMBL" id="AZS31714.1"/>
    </source>
</evidence>
<organism evidence="3 4">
    <name type="scientific">Butyricimonas faecalis</name>
    <dbReference type="NCBI Taxonomy" id="2093856"/>
    <lineage>
        <taxon>Bacteria</taxon>
        <taxon>Pseudomonadati</taxon>
        <taxon>Bacteroidota</taxon>
        <taxon>Bacteroidia</taxon>
        <taxon>Bacteroidales</taxon>
        <taxon>Odoribacteraceae</taxon>
        <taxon>Butyricimonas</taxon>
    </lineage>
</organism>
<dbReference type="GO" id="GO:0016757">
    <property type="term" value="F:glycosyltransferase activity"/>
    <property type="evidence" value="ECO:0007669"/>
    <property type="project" value="InterPro"/>
</dbReference>
<dbReference type="SUPFAM" id="SSF53756">
    <property type="entry name" value="UDP-Glycosyltransferase/glycogen phosphorylase"/>
    <property type="match status" value="1"/>
</dbReference>
<dbReference type="Pfam" id="PF00534">
    <property type="entry name" value="Glycos_transf_1"/>
    <property type="match status" value="1"/>
</dbReference>
<dbReference type="KEGG" id="buy:D8S85_20610"/>
<accession>A0A3S9VYS7</accession>
<dbReference type="InterPro" id="IPR001296">
    <property type="entry name" value="Glyco_trans_1"/>
</dbReference>
<dbReference type="PANTHER" id="PTHR46401:SF2">
    <property type="entry name" value="GLYCOSYLTRANSFERASE WBBK-RELATED"/>
    <property type="match status" value="1"/>
</dbReference>
<feature type="domain" description="Glycosyl transferase family 1" evidence="2">
    <location>
        <begin position="186"/>
        <end position="347"/>
    </location>
</feature>
<evidence type="ECO:0000259" key="2">
    <source>
        <dbReference type="Pfam" id="PF00534"/>
    </source>
</evidence>
<evidence type="ECO:0000256" key="1">
    <source>
        <dbReference type="ARBA" id="ARBA00022679"/>
    </source>
</evidence>
<gene>
    <name evidence="3" type="ORF">D8S85_20610</name>
</gene>
<dbReference type="OrthoDB" id="9801609at2"/>
<dbReference type="PANTHER" id="PTHR46401">
    <property type="entry name" value="GLYCOSYLTRANSFERASE WBBK-RELATED"/>
    <property type="match status" value="1"/>
</dbReference>
<protein>
    <submittedName>
        <fullName evidence="3">Glycosyltransferase</fullName>
    </submittedName>
</protein>
<dbReference type="AlphaFoldDB" id="A0A3S9VYS7"/>
<dbReference type="EMBL" id="CP032819">
    <property type="protein sequence ID" value="AZS31714.1"/>
    <property type="molecule type" value="Genomic_DNA"/>
</dbReference>
<dbReference type="Gene3D" id="3.40.50.2000">
    <property type="entry name" value="Glycogen Phosphorylase B"/>
    <property type="match status" value="2"/>
</dbReference>
<evidence type="ECO:0000313" key="4">
    <source>
        <dbReference type="Proteomes" id="UP000270673"/>
    </source>
</evidence>
<dbReference type="RefSeq" id="WP_106624135.1">
    <property type="nucleotide sequence ID" value="NZ_CP032819.1"/>
</dbReference>
<reference evidence="3 4" key="1">
    <citation type="submission" date="2018-10" db="EMBL/GenBank/DDBJ databases">
        <title>Butyricimonas faecalis sp. nov., isolated from human faeces and emended description of the genus Butyricimonas.</title>
        <authorList>
            <person name="Le Roy T."/>
            <person name="Van der Smissen P."/>
            <person name="Paquot A."/>
            <person name="Delzenne N."/>
            <person name="Muccioli G."/>
            <person name="Collet J.-F."/>
            <person name="Cani P.D."/>
        </authorList>
    </citation>
    <scope>NUCLEOTIDE SEQUENCE [LARGE SCALE GENOMIC DNA]</scope>
    <source>
        <strain evidence="3 4">H184</strain>
    </source>
</reference>
<keyword evidence="1 3" id="KW-0808">Transferase</keyword>
<dbReference type="Proteomes" id="UP000270673">
    <property type="component" value="Chromosome"/>
</dbReference>